<evidence type="ECO:0000256" key="4">
    <source>
        <dbReference type="ARBA" id="ARBA00022989"/>
    </source>
</evidence>
<reference evidence="9" key="3">
    <citation type="submission" date="2014-05" db="EMBL/GenBank/DDBJ databases">
        <authorList>
            <person name="Chronopoulou M."/>
        </authorList>
    </citation>
    <scope>NUCLEOTIDE SEQUENCE</scope>
    <source>
        <tissue evidence="9">Whole organism</tissue>
    </source>
</reference>
<reference evidence="8" key="2">
    <citation type="submission" date="2010-03" db="EMBL/GenBank/DDBJ databases">
        <title>Atlantic Lepeophtheirus salmonis ESTs and full-length cDNAs.</title>
        <authorList>
            <person name="Yasuike M."/>
            <person name="von Schalburg K."/>
            <person name="Cooper G."/>
            <person name="Leong J."/>
            <person name="Nilsen F."/>
            <person name="Jones S.R.M."/>
            <person name="Koop B.F."/>
        </authorList>
    </citation>
    <scope>NUCLEOTIDE SEQUENCE</scope>
    <source>
        <strain evidence="8">Atlantic form</strain>
        <tissue evidence="8">Mixed tissue</tissue>
    </source>
</reference>
<dbReference type="AlphaFoldDB" id="C1BU81"/>
<sequence>MSSSISGMFQNYHLRLDAPVKKHLKNVYACLGLSVTSFAVGGYVQMYSSFFQHIGFLPNLISTFLALALFFSSDNGKNRLQRLSMLLGFAFLNGVGFGPLMSMAMMKNPAIIPSSFLMAISIFAAFSGMALYAPSRQYLYLGGVLLSALSSLFWLSLISYFAHSYLIFKIQLWAGLAVFCGFVVFDTQNIIQKCEAGDKDFIRHSVDLFIDFVNILKDIMIILMDKEKPRDKKNQNSK</sequence>
<evidence type="ECO:0000256" key="5">
    <source>
        <dbReference type="ARBA" id="ARBA00023136"/>
    </source>
</evidence>
<keyword evidence="3 6" id="KW-0812">Transmembrane</keyword>
<evidence type="ECO:0000256" key="2">
    <source>
        <dbReference type="ARBA" id="ARBA00010350"/>
    </source>
</evidence>
<organism evidence="7">
    <name type="scientific">Lepeophtheirus salmonis</name>
    <name type="common">Salmon louse</name>
    <name type="synonym">Caligus salmonis</name>
    <dbReference type="NCBI Taxonomy" id="72036"/>
    <lineage>
        <taxon>Eukaryota</taxon>
        <taxon>Metazoa</taxon>
        <taxon>Ecdysozoa</taxon>
        <taxon>Arthropoda</taxon>
        <taxon>Crustacea</taxon>
        <taxon>Multicrustacea</taxon>
        <taxon>Hexanauplia</taxon>
        <taxon>Copepoda</taxon>
        <taxon>Siphonostomatoida</taxon>
        <taxon>Caligidae</taxon>
        <taxon>Lepeophtheirus</taxon>
    </lineage>
</organism>
<evidence type="ECO:0000313" key="7">
    <source>
        <dbReference type="EMBL" id="ACO12584.1"/>
    </source>
</evidence>
<keyword evidence="4 6" id="KW-1133">Transmembrane helix</keyword>
<dbReference type="PANTHER" id="PTHR23291:SF32">
    <property type="entry name" value="BAX INHIBITOR 1"/>
    <property type="match status" value="1"/>
</dbReference>
<evidence type="ECO:0000256" key="3">
    <source>
        <dbReference type="ARBA" id="ARBA00022692"/>
    </source>
</evidence>
<dbReference type="CDD" id="cd10430">
    <property type="entry name" value="BI-1"/>
    <property type="match status" value="1"/>
</dbReference>
<name>C1BU81_LEPSM</name>
<comment type="subcellular location">
    <subcellularLocation>
        <location evidence="1">Membrane</location>
        <topology evidence="1">Multi-pass membrane protein</topology>
    </subcellularLocation>
</comment>
<dbReference type="GO" id="GO:0031966">
    <property type="term" value="C:mitochondrial membrane"/>
    <property type="evidence" value="ECO:0007669"/>
    <property type="project" value="TreeGrafter"/>
</dbReference>
<feature type="transmembrane region" description="Helical" evidence="6">
    <location>
        <begin position="26"/>
        <end position="44"/>
    </location>
</feature>
<feature type="transmembrane region" description="Helical" evidence="6">
    <location>
        <begin position="139"/>
        <end position="160"/>
    </location>
</feature>
<dbReference type="GO" id="GO:0019899">
    <property type="term" value="F:enzyme binding"/>
    <property type="evidence" value="ECO:0007669"/>
    <property type="project" value="TreeGrafter"/>
</dbReference>
<dbReference type="PANTHER" id="PTHR23291">
    <property type="entry name" value="BAX INHIBITOR-RELATED"/>
    <property type="match status" value="1"/>
</dbReference>
<evidence type="ECO:0000313" key="9">
    <source>
        <dbReference type="EMBL" id="CDW29595.1"/>
    </source>
</evidence>
<comment type="similarity">
    <text evidence="2 6">Belongs to the BI1 family.</text>
</comment>
<keyword evidence="5 6" id="KW-0472">Membrane</keyword>
<evidence type="ECO:0000256" key="1">
    <source>
        <dbReference type="ARBA" id="ARBA00004141"/>
    </source>
</evidence>
<proteinExistence type="evidence at transcript level"/>
<dbReference type="EMBL" id="BT121590">
    <property type="protein sequence ID" value="ADD38520.1"/>
    <property type="molecule type" value="mRNA"/>
</dbReference>
<accession>C1BU81</accession>
<dbReference type="EMBL" id="HACA01012234">
    <property type="protein sequence ID" value="CDW29595.1"/>
    <property type="molecule type" value="Transcribed_RNA"/>
</dbReference>
<dbReference type="Pfam" id="PF01027">
    <property type="entry name" value="Bax1-I"/>
    <property type="match status" value="1"/>
</dbReference>
<gene>
    <name evidence="7" type="primary">BI1</name>
</gene>
<protein>
    <submittedName>
        <fullName evidence="7 9">Bax inhibitor 1</fullName>
    </submittedName>
</protein>
<dbReference type="GO" id="GO:2001234">
    <property type="term" value="P:negative regulation of apoptotic signaling pathway"/>
    <property type="evidence" value="ECO:0007669"/>
    <property type="project" value="TreeGrafter"/>
</dbReference>
<dbReference type="GO" id="GO:0033119">
    <property type="term" value="P:negative regulation of RNA splicing"/>
    <property type="evidence" value="ECO:0007669"/>
    <property type="project" value="TreeGrafter"/>
</dbReference>
<evidence type="ECO:0000313" key="8">
    <source>
        <dbReference type="EMBL" id="ADD38520.1"/>
    </source>
</evidence>
<reference evidence="7" key="1">
    <citation type="submission" date="2009-06" db="EMBL/GenBank/DDBJ databases">
        <title>Lepeophtheirus salmonis ESTs and full-length cDNAs.</title>
        <authorList>
            <person name="Yasuike M."/>
            <person name="von Schalburg K."/>
            <person name="Cooper G."/>
            <person name="Leong J."/>
            <person name="Jones S.R.M."/>
            <person name="Koop B.F."/>
        </authorList>
    </citation>
    <scope>NUCLEOTIDE SEQUENCE</scope>
    <source>
        <strain evidence="7">Pacific form</strain>
        <tissue evidence="7">Whole</tissue>
    </source>
</reference>
<feature type="transmembrane region" description="Helical" evidence="6">
    <location>
        <begin position="166"/>
        <end position="185"/>
    </location>
</feature>
<dbReference type="GO" id="GO:0034620">
    <property type="term" value="P:cellular response to unfolded protein"/>
    <property type="evidence" value="ECO:0007669"/>
    <property type="project" value="TreeGrafter"/>
</dbReference>
<dbReference type="EMBL" id="BT078160">
    <property type="protein sequence ID" value="ACO12584.1"/>
    <property type="molecule type" value="mRNA"/>
</dbReference>
<dbReference type="OrthoDB" id="1277691at2759"/>
<feature type="transmembrane region" description="Helical" evidence="6">
    <location>
        <begin position="83"/>
        <end position="104"/>
    </location>
</feature>
<dbReference type="InterPro" id="IPR006214">
    <property type="entry name" value="Bax_inhibitor_1-related"/>
</dbReference>
<feature type="transmembrane region" description="Helical" evidence="6">
    <location>
        <begin position="110"/>
        <end position="132"/>
    </location>
</feature>
<feature type="transmembrane region" description="Helical" evidence="6">
    <location>
        <begin position="50"/>
        <end position="71"/>
    </location>
</feature>
<evidence type="ECO:0000256" key="6">
    <source>
        <dbReference type="RuleBase" id="RU004379"/>
    </source>
</evidence>